<dbReference type="CDD" id="cd01299">
    <property type="entry name" value="Met_dep_hydrolase_A"/>
    <property type="match status" value="1"/>
</dbReference>
<dbReference type="AlphaFoldDB" id="A0A2T3ABX9"/>
<dbReference type="Gene3D" id="3.20.20.140">
    <property type="entry name" value="Metal-dependent hydrolases"/>
    <property type="match status" value="1"/>
</dbReference>
<dbReference type="InterPro" id="IPR051781">
    <property type="entry name" value="Metallo-dep_Hydrolase"/>
</dbReference>
<sequence>MIRKSVTIHSSLLFDPKKKAFVKSVSIRVDLQSGSIVDVYERASDDEIRDGDIDLRGKVVMPGLVDAHTHIFLHPYGERISTEQFRDESIIERTVRATNHVRDALLAGYTTYRDLGSEAMENYDANLRDCINRGLIPGPRLFVATHALASPAGYEIRSESRNQHGLVLPAASDDDDGPWGVRRAVRRRAGAGADVIKFYADYRKRVMRFPPLHPAVIGKEKAGAGIRFPPDHGEINPAVPLYTQEEMNAIVEEAKAEGMAVAAHSGTVAGALMAVRAGVTSLEHGQMLSEEVVAEMATRGTIYVPTLTVMEMGLPKKEYKEAQARLMAAYSKGVRLAAGGDTGTFPHGENAREVELMMEAGVKVEDALEACMVGGWEACGKELSGFRFGFFEKGARADVIALETDPREDPRALRKVSFVMKDGEMYKSDGVASPSDDDACERLGGRGPSQAKARGVVHESRAEDGGLGWARSRWSIGPFARPS</sequence>
<dbReference type="Proteomes" id="UP000241462">
    <property type="component" value="Unassembled WGS sequence"/>
</dbReference>
<dbReference type="PANTHER" id="PTHR43135:SF3">
    <property type="entry name" value="ALPHA-D-RIBOSE 1-METHYLPHOSPHONATE 5-TRIPHOSPHATE DIPHOSPHATASE"/>
    <property type="match status" value="1"/>
</dbReference>
<dbReference type="PANTHER" id="PTHR43135">
    <property type="entry name" value="ALPHA-D-RIBOSE 1-METHYLPHOSPHONATE 5-TRIPHOSPHATE DIPHOSPHATASE"/>
    <property type="match status" value="1"/>
</dbReference>
<dbReference type="InterPro" id="IPR057744">
    <property type="entry name" value="OTAase-like"/>
</dbReference>
<proteinExistence type="predicted"/>
<evidence type="ECO:0000259" key="2">
    <source>
        <dbReference type="Pfam" id="PF01979"/>
    </source>
</evidence>
<keyword evidence="4" id="KW-1185">Reference proteome</keyword>
<dbReference type="SUPFAM" id="SSF51556">
    <property type="entry name" value="Metallo-dependent hydrolases"/>
    <property type="match status" value="1"/>
</dbReference>
<dbReference type="InterPro" id="IPR006680">
    <property type="entry name" value="Amidohydro-rel"/>
</dbReference>
<dbReference type="Pfam" id="PF01979">
    <property type="entry name" value="Amidohydro_1"/>
    <property type="match status" value="1"/>
</dbReference>
<dbReference type="GO" id="GO:0016810">
    <property type="term" value="F:hydrolase activity, acting on carbon-nitrogen (but not peptide) bonds"/>
    <property type="evidence" value="ECO:0007669"/>
    <property type="project" value="InterPro"/>
</dbReference>
<dbReference type="InterPro" id="IPR032466">
    <property type="entry name" value="Metal_Hydrolase"/>
</dbReference>
<accession>A0A2T3ABX9</accession>
<name>A0A2T3ABX9_9PEZI</name>
<dbReference type="STRING" id="2025994.A0A2T3ABX9"/>
<evidence type="ECO:0000313" key="4">
    <source>
        <dbReference type="Proteomes" id="UP000241462"/>
    </source>
</evidence>
<evidence type="ECO:0000256" key="1">
    <source>
        <dbReference type="SAM" id="MobiDB-lite"/>
    </source>
</evidence>
<dbReference type="InterPro" id="IPR011059">
    <property type="entry name" value="Metal-dep_hydrolase_composite"/>
</dbReference>
<evidence type="ECO:0000313" key="3">
    <source>
        <dbReference type="EMBL" id="PSR90719.1"/>
    </source>
</evidence>
<dbReference type="OrthoDB" id="5595695at2759"/>
<dbReference type="Gene3D" id="2.30.40.10">
    <property type="entry name" value="Urease, subunit C, domain 1"/>
    <property type="match status" value="1"/>
</dbReference>
<dbReference type="SUPFAM" id="SSF51338">
    <property type="entry name" value="Composite domain of metallo-dependent hydrolases"/>
    <property type="match status" value="2"/>
</dbReference>
<reference evidence="3 4" key="1">
    <citation type="journal article" date="2018" name="Mycol. Prog.">
        <title>Coniella lustricola, a new species from submerged detritus.</title>
        <authorList>
            <person name="Raudabaugh D.B."/>
            <person name="Iturriaga T."/>
            <person name="Carver A."/>
            <person name="Mondo S."/>
            <person name="Pangilinan J."/>
            <person name="Lipzen A."/>
            <person name="He G."/>
            <person name="Amirebrahimi M."/>
            <person name="Grigoriev I.V."/>
            <person name="Miller A.N."/>
        </authorList>
    </citation>
    <scope>NUCLEOTIDE SEQUENCE [LARGE SCALE GENOMIC DNA]</scope>
    <source>
        <strain evidence="3 4">B22-T-1</strain>
    </source>
</reference>
<dbReference type="InParanoid" id="A0A2T3ABX9"/>
<organism evidence="3 4">
    <name type="scientific">Coniella lustricola</name>
    <dbReference type="NCBI Taxonomy" id="2025994"/>
    <lineage>
        <taxon>Eukaryota</taxon>
        <taxon>Fungi</taxon>
        <taxon>Dikarya</taxon>
        <taxon>Ascomycota</taxon>
        <taxon>Pezizomycotina</taxon>
        <taxon>Sordariomycetes</taxon>
        <taxon>Sordariomycetidae</taxon>
        <taxon>Diaporthales</taxon>
        <taxon>Schizoparmaceae</taxon>
        <taxon>Coniella</taxon>
    </lineage>
</organism>
<dbReference type="EMBL" id="KZ678416">
    <property type="protein sequence ID" value="PSR90719.1"/>
    <property type="molecule type" value="Genomic_DNA"/>
</dbReference>
<protein>
    <recommendedName>
        <fullName evidence="2">Amidohydrolase-related domain-containing protein</fullName>
    </recommendedName>
</protein>
<feature type="domain" description="Amidohydrolase-related" evidence="2">
    <location>
        <begin position="59"/>
        <end position="424"/>
    </location>
</feature>
<gene>
    <name evidence="3" type="ORF">BD289DRAFT_460017</name>
</gene>
<feature type="region of interest" description="Disordered" evidence="1">
    <location>
        <begin position="429"/>
        <end position="464"/>
    </location>
</feature>